<dbReference type="Proteomes" id="UP000825890">
    <property type="component" value="Unassembled WGS sequence"/>
</dbReference>
<evidence type="ECO:0000313" key="3">
    <source>
        <dbReference type="EMBL" id="GIZ36606.1"/>
    </source>
</evidence>
<feature type="compositionally biased region" description="Polar residues" evidence="2">
    <location>
        <begin position="553"/>
        <end position="562"/>
    </location>
</feature>
<dbReference type="OrthoDB" id="3650800at2759"/>
<dbReference type="GeneID" id="68285651"/>
<keyword evidence="4" id="KW-1185">Reference proteome</keyword>
<feature type="compositionally biased region" description="Low complexity" evidence="2">
    <location>
        <begin position="567"/>
        <end position="578"/>
    </location>
</feature>
<evidence type="ECO:0000256" key="1">
    <source>
        <dbReference type="SAM" id="Coils"/>
    </source>
</evidence>
<evidence type="ECO:0000256" key="2">
    <source>
        <dbReference type="SAM" id="MobiDB-lite"/>
    </source>
</evidence>
<name>A0A9P3C8D2_9PEZI</name>
<sequence length="727" mass="82794">MKHESGIEVYLIPADNNPQRPMRFPELPHNQEVDAKSSVLYAGETQAEYRARQISCFVNQDTTQRYKIVVRFEPDYDFGTATAVLVGVGVGYHRAYEWWDSASRATKALHSDNEPKFDYYRKHVDAVIGGQQFILEGKDGNGYEVPEFDRHSDLEVDKFSPYPIRKDAFDDHDNPGTLTVVVQKGHVNWPAEAEISRRDQRSADHRSQYIISQLTICSRLEMQNALVEKPCDGSSFKRVHSKNGWKIRFEFRLRSWDLMHRVEESYLLTHLQRDPARYSRVRDHDFAAREEQAENVRLQLEAGSFVKAPKQKTRKCPAYRCINTCRKRTARIEPRIDGAEELDMPRAKKAKGCLDCSELNEHAMNYVIFSNSYADPLTASSAHNYCEGCKNLPEEEKWRYVQRDGRWMRVLIDDPVSNQSSQDGQEDGEETSQQDFSAKQILPAKGSTPQQPLLPLDQDDEEIVNMEEKLSAKETLSSGNGKSRTGKAKNQPVSFDSSENQDTAQAKSGILEGPVPASSRYATRDPGYLEPQGTVPDNDSASAFITEAPPTLPHSNTAAQTYHRSDSGGLMDLLSSPLRVSTTPPRPQPSRMIHGASEEPLYLQQTAHRGHFSLADSPTFANNTEQLPASRKPRTILDLMEDRAEENRGVKKERSEVVEVEYQYTQVAKQESEDEDEVELRNIRLRREEIKLERREAELERKLKLKQKAAAKPPVKVKVKQEIIEID</sequence>
<reference evidence="3 4" key="1">
    <citation type="submission" date="2021-01" db="EMBL/GenBank/DDBJ databases">
        <title>Cercospora kikuchii MAFF 305040 whole genome shotgun sequence.</title>
        <authorList>
            <person name="Kashiwa T."/>
            <person name="Suzuki T."/>
        </authorList>
    </citation>
    <scope>NUCLEOTIDE SEQUENCE [LARGE SCALE GENOMIC DNA]</scope>
    <source>
        <strain evidence="3 4">MAFF 305040</strain>
    </source>
</reference>
<proteinExistence type="predicted"/>
<gene>
    <name evidence="3" type="ORF">CKM354_000007600</name>
</gene>
<feature type="compositionally biased region" description="Polar residues" evidence="2">
    <location>
        <begin position="491"/>
        <end position="506"/>
    </location>
</feature>
<organism evidence="3 4">
    <name type="scientific">Cercospora kikuchii</name>
    <dbReference type="NCBI Taxonomy" id="84275"/>
    <lineage>
        <taxon>Eukaryota</taxon>
        <taxon>Fungi</taxon>
        <taxon>Dikarya</taxon>
        <taxon>Ascomycota</taxon>
        <taxon>Pezizomycotina</taxon>
        <taxon>Dothideomycetes</taxon>
        <taxon>Dothideomycetidae</taxon>
        <taxon>Mycosphaerellales</taxon>
        <taxon>Mycosphaerellaceae</taxon>
        <taxon>Cercospora</taxon>
    </lineage>
</organism>
<feature type="region of interest" description="Disordered" evidence="2">
    <location>
        <begin position="416"/>
        <end position="435"/>
    </location>
</feature>
<feature type="coiled-coil region" evidence="1">
    <location>
        <begin position="668"/>
        <end position="712"/>
    </location>
</feature>
<protein>
    <submittedName>
        <fullName evidence="3">Uncharacterized protein</fullName>
    </submittedName>
</protein>
<dbReference type="AlphaFoldDB" id="A0A9P3C8D2"/>
<dbReference type="RefSeq" id="XP_044651093.1">
    <property type="nucleotide sequence ID" value="XM_044795158.1"/>
</dbReference>
<accession>A0A9P3C8D2</accession>
<keyword evidence="1" id="KW-0175">Coiled coil</keyword>
<evidence type="ECO:0000313" key="4">
    <source>
        <dbReference type="Proteomes" id="UP000825890"/>
    </source>
</evidence>
<feature type="compositionally biased region" description="Polar residues" evidence="2">
    <location>
        <begin position="474"/>
        <end position="483"/>
    </location>
</feature>
<comment type="caution">
    <text evidence="3">The sequence shown here is derived from an EMBL/GenBank/DDBJ whole genome shotgun (WGS) entry which is preliminary data.</text>
</comment>
<dbReference type="EMBL" id="BOLY01000001">
    <property type="protein sequence ID" value="GIZ36606.1"/>
    <property type="molecule type" value="Genomic_DNA"/>
</dbReference>
<feature type="region of interest" description="Disordered" evidence="2">
    <location>
        <begin position="470"/>
        <end position="593"/>
    </location>
</feature>